<dbReference type="RefSeq" id="WP_186955035.1">
    <property type="nucleotide sequence ID" value="NZ_JACOFX010000010.1"/>
</dbReference>
<dbReference type="InterPro" id="IPR000614">
    <property type="entry name" value="FRMsr_CS"/>
</dbReference>
<comment type="similarity">
    <text evidence="1">Belongs to the free Met sulfoxide reductase family.</text>
</comment>
<dbReference type="SUPFAM" id="SSF55781">
    <property type="entry name" value="GAF domain-like"/>
    <property type="match status" value="1"/>
</dbReference>
<proteinExistence type="inferred from homology"/>
<dbReference type="InterPro" id="IPR051330">
    <property type="entry name" value="Phosphatase_reg/MetRdx"/>
</dbReference>
<dbReference type="EMBL" id="JACOFX010000010">
    <property type="protein sequence ID" value="MBC3909510.1"/>
    <property type="molecule type" value="Genomic_DNA"/>
</dbReference>
<dbReference type="InterPro" id="IPR029016">
    <property type="entry name" value="GAF-like_dom_sf"/>
</dbReference>
<evidence type="ECO:0000313" key="4">
    <source>
        <dbReference type="Proteomes" id="UP000646911"/>
    </source>
</evidence>
<dbReference type="PANTHER" id="PTHR21021:SF15">
    <property type="entry name" value="FREE METHIONINE-R-SULFOXIDE REDUCTASE"/>
    <property type="match status" value="1"/>
</dbReference>
<dbReference type="PROSITE" id="PS01320">
    <property type="entry name" value="UPF0067"/>
    <property type="match status" value="1"/>
</dbReference>
<comment type="caution">
    <text evidence="3">The sequence shown here is derived from an EMBL/GenBank/DDBJ whole genome shotgun (WGS) entry which is preliminary data.</text>
</comment>
<evidence type="ECO:0000256" key="1">
    <source>
        <dbReference type="ARBA" id="ARBA00038454"/>
    </source>
</evidence>
<sequence>MFTTSAASDQPDYPMLARQLASVLEGERNLVTNAAQFSAFIYSSISDLNWAGFYLCAPASKPDAEFPNDLLLGPFQGKVACTRIPFKRGVCGTAAAERRTVLVEDVHAFPGHIACDSASNSEIVIPLIKDGVIYGVFDIDSPRLKRFGAEDQLGLENLLSIFIAATDLNQ</sequence>
<feature type="domain" description="GAF" evidence="2">
    <location>
        <begin position="54"/>
        <end position="153"/>
    </location>
</feature>
<accession>A0ABR6ZCN6</accession>
<dbReference type="Gene3D" id="3.30.450.40">
    <property type="match status" value="1"/>
</dbReference>
<organism evidence="3 4">
    <name type="scientific">Undibacterium umbellatum</name>
    <dbReference type="NCBI Taxonomy" id="2762300"/>
    <lineage>
        <taxon>Bacteria</taxon>
        <taxon>Pseudomonadati</taxon>
        <taxon>Pseudomonadota</taxon>
        <taxon>Betaproteobacteria</taxon>
        <taxon>Burkholderiales</taxon>
        <taxon>Oxalobacteraceae</taxon>
        <taxon>Undibacterium</taxon>
    </lineage>
</organism>
<keyword evidence="4" id="KW-1185">Reference proteome</keyword>
<dbReference type="PANTHER" id="PTHR21021">
    <property type="entry name" value="GAF/PUTATIVE CYTOSKELETAL PROTEIN"/>
    <property type="match status" value="1"/>
</dbReference>
<dbReference type="Proteomes" id="UP000646911">
    <property type="component" value="Unassembled WGS sequence"/>
</dbReference>
<evidence type="ECO:0000259" key="2">
    <source>
        <dbReference type="Pfam" id="PF01590"/>
    </source>
</evidence>
<dbReference type="Pfam" id="PF01590">
    <property type="entry name" value="GAF"/>
    <property type="match status" value="1"/>
</dbReference>
<dbReference type="InterPro" id="IPR003018">
    <property type="entry name" value="GAF"/>
</dbReference>
<protein>
    <submittedName>
        <fullName evidence="3">GAF domain-containing protein</fullName>
    </submittedName>
</protein>
<name>A0ABR6ZCN6_9BURK</name>
<evidence type="ECO:0000313" key="3">
    <source>
        <dbReference type="EMBL" id="MBC3909510.1"/>
    </source>
</evidence>
<gene>
    <name evidence="3" type="ORF">H8L47_18265</name>
</gene>
<reference evidence="3 4" key="1">
    <citation type="submission" date="2020-08" db="EMBL/GenBank/DDBJ databases">
        <title>Novel species isolated from subtropical streams in China.</title>
        <authorList>
            <person name="Lu H."/>
        </authorList>
    </citation>
    <scope>NUCLEOTIDE SEQUENCE [LARGE SCALE GENOMIC DNA]</scope>
    <source>
        <strain evidence="3 4">NL8W</strain>
    </source>
</reference>